<feature type="transmembrane region" description="Helical" evidence="2">
    <location>
        <begin position="134"/>
        <end position="155"/>
    </location>
</feature>
<evidence type="ECO:0000313" key="5">
    <source>
        <dbReference type="Proteomes" id="UP000290244"/>
    </source>
</evidence>
<name>A0A4P6P860_9GAMM</name>
<dbReference type="KEGG" id="lsd:EMK97_12395"/>
<dbReference type="Gene3D" id="1.10.260.40">
    <property type="entry name" value="lambda repressor-like DNA-binding domains"/>
    <property type="match status" value="1"/>
</dbReference>
<dbReference type="SMART" id="SM00530">
    <property type="entry name" value="HTH_XRE"/>
    <property type="match status" value="1"/>
</dbReference>
<keyword evidence="5" id="KW-1185">Reference proteome</keyword>
<evidence type="ECO:0000313" key="4">
    <source>
        <dbReference type="EMBL" id="QBG36459.1"/>
    </source>
</evidence>
<dbReference type="GO" id="GO:0003677">
    <property type="term" value="F:DNA binding"/>
    <property type="evidence" value="ECO:0007669"/>
    <property type="project" value="UniProtKB-KW"/>
</dbReference>
<dbReference type="PROSITE" id="PS50943">
    <property type="entry name" value="HTH_CROC1"/>
    <property type="match status" value="1"/>
</dbReference>
<organism evidence="4 5">
    <name type="scientific">Litorilituus sediminis</name>
    <dbReference type="NCBI Taxonomy" id="718192"/>
    <lineage>
        <taxon>Bacteria</taxon>
        <taxon>Pseudomonadati</taxon>
        <taxon>Pseudomonadota</taxon>
        <taxon>Gammaproteobacteria</taxon>
        <taxon>Alteromonadales</taxon>
        <taxon>Colwelliaceae</taxon>
        <taxon>Litorilituus</taxon>
    </lineage>
</organism>
<reference evidence="4 5" key="1">
    <citation type="submission" date="2018-12" db="EMBL/GenBank/DDBJ databases">
        <title>Complete genome of Litorilituus sediminis.</title>
        <authorList>
            <person name="Liu A."/>
            <person name="Rong J."/>
        </authorList>
    </citation>
    <scope>NUCLEOTIDE SEQUENCE [LARGE SCALE GENOMIC DNA]</scope>
    <source>
        <strain evidence="4 5">JCM 17549</strain>
    </source>
</reference>
<feature type="transmembrane region" description="Helical" evidence="2">
    <location>
        <begin position="101"/>
        <end position="122"/>
    </location>
</feature>
<dbReference type="InterPro" id="IPR001387">
    <property type="entry name" value="Cro/C1-type_HTH"/>
</dbReference>
<dbReference type="RefSeq" id="WP_130602628.1">
    <property type="nucleotide sequence ID" value="NZ_CP034759.1"/>
</dbReference>
<dbReference type="EMBL" id="CP034759">
    <property type="protein sequence ID" value="QBG36459.1"/>
    <property type="molecule type" value="Genomic_DNA"/>
</dbReference>
<dbReference type="Pfam" id="PF01381">
    <property type="entry name" value="HTH_3"/>
    <property type="match status" value="1"/>
</dbReference>
<evidence type="ECO:0000256" key="2">
    <source>
        <dbReference type="SAM" id="Phobius"/>
    </source>
</evidence>
<keyword evidence="1" id="KW-0238">DNA-binding</keyword>
<gene>
    <name evidence="4" type="ORF">EMK97_12395</name>
</gene>
<feature type="transmembrane region" description="Helical" evidence="2">
    <location>
        <begin position="224"/>
        <end position="247"/>
    </location>
</feature>
<evidence type="ECO:0000259" key="3">
    <source>
        <dbReference type="PROSITE" id="PS50943"/>
    </source>
</evidence>
<accession>A0A4P6P860</accession>
<dbReference type="PANTHER" id="PTHR46558:SF11">
    <property type="entry name" value="HTH-TYPE TRANSCRIPTIONAL REGULATOR XRE"/>
    <property type="match status" value="1"/>
</dbReference>
<keyword evidence="2" id="KW-0812">Transmembrane</keyword>
<dbReference type="PANTHER" id="PTHR46558">
    <property type="entry name" value="TRACRIPTIONAL REGULATORY PROTEIN-RELATED-RELATED"/>
    <property type="match status" value="1"/>
</dbReference>
<sequence length="326" mass="36961">MILAEKIIKCRKQLGWSQEELAEKMNISRQSVSKWESANSIPDLNRIIKLAEIFDVTTDYLLKDEQEVSQPNQETKVSNLKQVSMEQASEYVANKLKVSALVTKGVILCICSVVPLFFFLAMAETNRLNITDDIAAALGIVCILVMVAIAVSNFLKTNQYEEQTSLIDEESFELAYGVHSVFQDKLTKFRATYNRRLSIGIFLFIISFVPLMLANIFFDGKELMMLMLIVLFILIAAGVFIISPVSAEYDAYNNILKDCSLNSEKSRRAKRAEKLAAFYWPLLVTIYLGWSLWTMNWAVTWIVWPVGAVLFGALVGLMELFSKEEL</sequence>
<proteinExistence type="predicted"/>
<feature type="transmembrane region" description="Helical" evidence="2">
    <location>
        <begin position="299"/>
        <end position="321"/>
    </location>
</feature>
<evidence type="ECO:0000256" key="1">
    <source>
        <dbReference type="ARBA" id="ARBA00023125"/>
    </source>
</evidence>
<dbReference type="InterPro" id="IPR010982">
    <property type="entry name" value="Lambda_DNA-bd_dom_sf"/>
</dbReference>
<dbReference type="OrthoDB" id="9791537at2"/>
<keyword evidence="2" id="KW-1133">Transmembrane helix</keyword>
<keyword evidence="2" id="KW-0472">Membrane</keyword>
<feature type="transmembrane region" description="Helical" evidence="2">
    <location>
        <begin position="197"/>
        <end position="218"/>
    </location>
</feature>
<feature type="transmembrane region" description="Helical" evidence="2">
    <location>
        <begin position="275"/>
        <end position="293"/>
    </location>
</feature>
<dbReference type="AlphaFoldDB" id="A0A4P6P860"/>
<dbReference type="CDD" id="cd00093">
    <property type="entry name" value="HTH_XRE"/>
    <property type="match status" value="1"/>
</dbReference>
<feature type="domain" description="HTH cro/C1-type" evidence="3">
    <location>
        <begin position="7"/>
        <end position="61"/>
    </location>
</feature>
<protein>
    <submittedName>
        <fullName evidence="4">XRE family transcriptional regulator</fullName>
    </submittedName>
</protein>
<dbReference type="SUPFAM" id="SSF47413">
    <property type="entry name" value="lambda repressor-like DNA-binding domains"/>
    <property type="match status" value="1"/>
</dbReference>
<dbReference type="Proteomes" id="UP000290244">
    <property type="component" value="Chromosome"/>
</dbReference>